<gene>
    <name evidence="5" type="ORF">RGR602_CH01234</name>
</gene>
<dbReference type="InterPro" id="IPR013149">
    <property type="entry name" value="ADH-like_C"/>
</dbReference>
<evidence type="ECO:0000256" key="1">
    <source>
        <dbReference type="ARBA" id="ARBA00010371"/>
    </source>
</evidence>
<reference evidence="5 6" key="1">
    <citation type="submission" date="2013-11" db="EMBL/GenBank/DDBJ databases">
        <title>Complete genome sequence of Rhizobium gallicum bv. gallicum R602.</title>
        <authorList>
            <person name="Bustos P."/>
            <person name="Santamaria R.I."/>
            <person name="Lozano L."/>
            <person name="Acosta J.L."/>
            <person name="Ormeno-Orrillo E."/>
            <person name="Rogel M.A."/>
            <person name="Romero D."/>
            <person name="Cevallos M.A."/>
            <person name="Martinez-Romero E."/>
            <person name="Gonzalez V."/>
        </authorList>
    </citation>
    <scope>NUCLEOTIDE SEQUENCE [LARGE SCALE GENOMIC DNA]</scope>
    <source>
        <strain evidence="5 6">R602</strain>
    </source>
</reference>
<keyword evidence="3" id="KW-0560">Oxidoreductase</keyword>
<dbReference type="Proteomes" id="UP000031368">
    <property type="component" value="Chromosome"/>
</dbReference>
<dbReference type="InterPro" id="IPR014182">
    <property type="entry name" value="ADH_Zn_typ-1"/>
</dbReference>
<keyword evidence="3" id="KW-0862">Zinc</keyword>
<evidence type="ECO:0000313" key="6">
    <source>
        <dbReference type="Proteomes" id="UP000031368"/>
    </source>
</evidence>
<comment type="similarity">
    <text evidence="1 3">Belongs to the zinc-containing alcohol dehydrogenase family. Quinone oxidoreductase subfamily.</text>
</comment>
<dbReference type="RefSeq" id="WP_039844382.1">
    <property type="nucleotide sequence ID" value="NZ_CP006877.1"/>
</dbReference>
<evidence type="ECO:0000256" key="3">
    <source>
        <dbReference type="RuleBase" id="RU364000"/>
    </source>
</evidence>
<dbReference type="InterPro" id="IPR036291">
    <property type="entry name" value="NAD(P)-bd_dom_sf"/>
</dbReference>
<evidence type="ECO:0000313" key="5">
    <source>
        <dbReference type="EMBL" id="AJD40592.1"/>
    </source>
</evidence>
<keyword evidence="3" id="KW-0479">Metal-binding</keyword>
<dbReference type="GO" id="GO:0016491">
    <property type="term" value="F:oxidoreductase activity"/>
    <property type="evidence" value="ECO:0007669"/>
    <property type="project" value="UniProtKB-KW"/>
</dbReference>
<accession>A0A0B4X1X3</accession>
<name>A0A0B4X1X3_9HYPH</name>
<dbReference type="AlphaFoldDB" id="A0A0B4X1X3"/>
<proteinExistence type="inferred from homology"/>
<dbReference type="SUPFAM" id="SSF51735">
    <property type="entry name" value="NAD(P)-binding Rossmann-fold domains"/>
    <property type="match status" value="1"/>
</dbReference>
<feature type="domain" description="Enoyl reductase (ER)" evidence="4">
    <location>
        <begin position="13"/>
        <end position="334"/>
    </location>
</feature>
<dbReference type="InterPro" id="IPR051603">
    <property type="entry name" value="Zinc-ADH_QOR/CCCR"/>
</dbReference>
<dbReference type="PANTHER" id="PTHR44154:SF1">
    <property type="entry name" value="QUINONE OXIDOREDUCTASE"/>
    <property type="match status" value="1"/>
</dbReference>
<dbReference type="PANTHER" id="PTHR44154">
    <property type="entry name" value="QUINONE OXIDOREDUCTASE"/>
    <property type="match status" value="1"/>
</dbReference>
<dbReference type="KEGG" id="rga:RGR602_CH01234"/>
<keyword evidence="2" id="KW-0521">NADP</keyword>
<dbReference type="Pfam" id="PF00107">
    <property type="entry name" value="ADH_zinc_N"/>
    <property type="match status" value="1"/>
</dbReference>
<evidence type="ECO:0000259" key="4">
    <source>
        <dbReference type="SMART" id="SM00829"/>
    </source>
</evidence>
<dbReference type="InterPro" id="IPR013154">
    <property type="entry name" value="ADH-like_N"/>
</dbReference>
<dbReference type="SMART" id="SM00829">
    <property type="entry name" value="PKS_ER"/>
    <property type="match status" value="1"/>
</dbReference>
<dbReference type="NCBIfam" id="TIGR02817">
    <property type="entry name" value="adh_fam_1"/>
    <property type="match status" value="1"/>
</dbReference>
<dbReference type="Gene3D" id="3.90.180.10">
    <property type="entry name" value="Medium-chain alcohol dehydrogenases, catalytic domain"/>
    <property type="match status" value="1"/>
</dbReference>
<evidence type="ECO:0000256" key="2">
    <source>
        <dbReference type="ARBA" id="ARBA00022857"/>
    </source>
</evidence>
<dbReference type="InterPro" id="IPR020843">
    <property type="entry name" value="ER"/>
</dbReference>
<organism evidence="5 6">
    <name type="scientific">Rhizobium gallicum bv. gallicum R602sp</name>
    <dbReference type="NCBI Taxonomy" id="1041138"/>
    <lineage>
        <taxon>Bacteria</taxon>
        <taxon>Pseudomonadati</taxon>
        <taxon>Pseudomonadota</taxon>
        <taxon>Alphaproteobacteria</taxon>
        <taxon>Hyphomicrobiales</taxon>
        <taxon>Rhizobiaceae</taxon>
        <taxon>Rhizobium/Agrobacterium group</taxon>
        <taxon>Rhizobium</taxon>
    </lineage>
</organism>
<dbReference type="GO" id="GO:0008270">
    <property type="term" value="F:zinc ion binding"/>
    <property type="evidence" value="ECO:0007669"/>
    <property type="project" value="InterPro"/>
</dbReference>
<protein>
    <recommendedName>
        <fullName evidence="3">Zinc-type alcohol dehydrogenase-like protein</fullName>
    </recommendedName>
</protein>
<dbReference type="InterPro" id="IPR011032">
    <property type="entry name" value="GroES-like_sf"/>
</dbReference>
<sequence length="337" mass="35669">MRAVAYKVPQPISAETSLIDVDLPVPKATGHDLLVEIKAVSVNPVDVKVRVHSAPPAGEVKVLGWDAAGIVKAVGPDVTLFKPGDEVYYAGAIDRPGSNAEFHLVDERIVGRKPKSLDFAAAAALPLTSITAYEALFDRLKIHDAVPGAARALLVIGGAGGVGSIAIQIARALTDLTVIATASRPETQVWVKELGAHHVVDHSKPIAPQVAALGIGAPGFIFSTTNTDSHIPDIVEAIAPQGRFALIDDPKSLDVVPFKRKAVSVHWELMFTRPLFSTPDMIEQHNLLNKVSELVDAGNIRTTLSEIVGAINAANMKKAHSMVESGRMKGKAVLAGF</sequence>
<dbReference type="HOGENOM" id="CLU_026673_3_0_5"/>
<dbReference type="EMBL" id="CP006877">
    <property type="protein sequence ID" value="AJD40592.1"/>
    <property type="molecule type" value="Genomic_DNA"/>
</dbReference>
<dbReference type="CDD" id="cd08252">
    <property type="entry name" value="AL_MDR"/>
    <property type="match status" value="1"/>
</dbReference>
<dbReference type="Pfam" id="PF08240">
    <property type="entry name" value="ADH_N"/>
    <property type="match status" value="1"/>
</dbReference>
<dbReference type="Gene3D" id="3.40.50.720">
    <property type="entry name" value="NAD(P)-binding Rossmann-like Domain"/>
    <property type="match status" value="1"/>
</dbReference>
<dbReference type="SUPFAM" id="SSF50129">
    <property type="entry name" value="GroES-like"/>
    <property type="match status" value="1"/>
</dbReference>
<keyword evidence="6" id="KW-1185">Reference proteome</keyword>